<dbReference type="RefSeq" id="WP_036707319.1">
    <property type="nucleotide sequence ID" value="NZ_JRKQ01000008.1"/>
</dbReference>
<reference evidence="1 2" key="1">
    <citation type="submission" date="2014-09" db="EMBL/GenBank/DDBJ databases">
        <authorList>
            <person name="McGinnis J.M."/>
            <person name="Wolfgang W.J."/>
        </authorList>
    </citation>
    <scope>NUCLEOTIDE SEQUENCE [LARGE SCALE GENOMIC DNA]</scope>
    <source>
        <strain evidence="1 2">5503</strain>
    </source>
</reference>
<comment type="caution">
    <text evidence="1">The sequence shown here is derived from an EMBL/GenBank/DDBJ whole genome shotgun (WGS) entry which is preliminary data.</text>
</comment>
<proteinExistence type="predicted"/>
<sequence>MGIVEDVADLRTAVGVAGLSERHLRLLSRVDALVSRFDERDDYAGLNADEISVRDELRAMAVEARS</sequence>
<dbReference type="Proteomes" id="UP000029858">
    <property type="component" value="Unassembled WGS sequence"/>
</dbReference>
<evidence type="ECO:0000313" key="1">
    <source>
        <dbReference type="EMBL" id="KGJ23251.1"/>
    </source>
</evidence>
<gene>
    <name evidence="1" type="ORF">IX56_03030</name>
</gene>
<organism evidence="1 2">
    <name type="scientific">Paracoccus sanguinis</name>
    <dbReference type="NCBI Taxonomy" id="1545044"/>
    <lineage>
        <taxon>Bacteria</taxon>
        <taxon>Pseudomonadati</taxon>
        <taxon>Pseudomonadota</taxon>
        <taxon>Alphaproteobacteria</taxon>
        <taxon>Rhodobacterales</taxon>
        <taxon>Paracoccaceae</taxon>
        <taxon>Paracoccus</taxon>
    </lineage>
</organism>
<accession>A0A099GKH8</accession>
<reference evidence="1 2" key="2">
    <citation type="submission" date="2014-10" db="EMBL/GenBank/DDBJ databases">
        <title>Paracoccus sanguinis sp. nov., isolated from clinical specimens of New York State patients.</title>
        <authorList>
            <person name="Mingle L.A."/>
            <person name="Cole J.A."/>
            <person name="Lapierre P."/>
            <person name="Musser K.A."/>
        </authorList>
    </citation>
    <scope>NUCLEOTIDE SEQUENCE [LARGE SCALE GENOMIC DNA]</scope>
    <source>
        <strain evidence="1 2">5503</strain>
    </source>
</reference>
<evidence type="ECO:0000313" key="2">
    <source>
        <dbReference type="Proteomes" id="UP000029858"/>
    </source>
</evidence>
<protein>
    <submittedName>
        <fullName evidence="1">Uncharacterized protein</fullName>
    </submittedName>
</protein>
<name>A0A099GKH8_9RHOB</name>
<dbReference type="EMBL" id="JRKQ01000008">
    <property type="protein sequence ID" value="KGJ23251.1"/>
    <property type="molecule type" value="Genomic_DNA"/>
</dbReference>
<dbReference type="AlphaFoldDB" id="A0A099GKH8"/>